<dbReference type="PROSITE" id="PS00041">
    <property type="entry name" value="HTH_ARAC_FAMILY_1"/>
    <property type="match status" value="1"/>
</dbReference>
<dbReference type="InterPro" id="IPR050204">
    <property type="entry name" value="AraC_XylS_family_regulators"/>
</dbReference>
<dbReference type="EMBL" id="LELK01000001">
    <property type="protein sequence ID" value="KMM39729.1"/>
    <property type="molecule type" value="Genomic_DNA"/>
</dbReference>
<name>A0A0J6D613_9BACL</name>
<feature type="domain" description="HTH araC/xylS-type" evidence="4">
    <location>
        <begin position="46"/>
        <end position="144"/>
    </location>
</feature>
<evidence type="ECO:0000313" key="5">
    <source>
        <dbReference type="EMBL" id="KMM39729.1"/>
    </source>
</evidence>
<dbReference type="Pfam" id="PF12833">
    <property type="entry name" value="HTH_18"/>
    <property type="match status" value="1"/>
</dbReference>
<keyword evidence="6" id="KW-1185">Reference proteome</keyword>
<dbReference type="STRING" id="157733.AB986_10110"/>
<dbReference type="GO" id="GO:0043565">
    <property type="term" value="F:sequence-specific DNA binding"/>
    <property type="evidence" value="ECO:0007669"/>
    <property type="project" value="InterPro"/>
</dbReference>
<dbReference type="PANTHER" id="PTHR46796:SF12">
    <property type="entry name" value="HTH-TYPE DNA-BINDING TRANSCRIPTIONAL ACTIVATOR EUTR"/>
    <property type="match status" value="1"/>
</dbReference>
<dbReference type="SUPFAM" id="SSF46689">
    <property type="entry name" value="Homeodomain-like"/>
    <property type="match status" value="2"/>
</dbReference>
<proteinExistence type="predicted"/>
<keyword evidence="1" id="KW-0805">Transcription regulation</keyword>
<evidence type="ECO:0000256" key="2">
    <source>
        <dbReference type="ARBA" id="ARBA00023125"/>
    </source>
</evidence>
<gene>
    <name evidence="5" type="ORF">AB986_10110</name>
</gene>
<dbReference type="SMART" id="SM00342">
    <property type="entry name" value="HTH_ARAC"/>
    <property type="match status" value="1"/>
</dbReference>
<keyword evidence="3" id="KW-0804">Transcription</keyword>
<dbReference type="PROSITE" id="PS01124">
    <property type="entry name" value="HTH_ARAC_FAMILY_2"/>
    <property type="match status" value="1"/>
</dbReference>
<dbReference type="AlphaFoldDB" id="A0A0J6D613"/>
<dbReference type="PANTHER" id="PTHR46796">
    <property type="entry name" value="HTH-TYPE TRANSCRIPTIONAL ACTIVATOR RHAS-RELATED"/>
    <property type="match status" value="1"/>
</dbReference>
<dbReference type="InterPro" id="IPR009057">
    <property type="entry name" value="Homeodomain-like_sf"/>
</dbReference>
<reference evidence="5" key="1">
    <citation type="submission" date="2015-06" db="EMBL/GenBank/DDBJ databases">
        <authorList>
            <person name="Liu B."/>
            <person name="Wang J."/>
            <person name="Zhu Y."/>
            <person name="Liu G."/>
            <person name="Chen Q."/>
            <person name="Zheng C."/>
            <person name="Che J."/>
            <person name="Ge C."/>
            <person name="Shi H."/>
            <person name="Pan Z."/>
            <person name="Liu X."/>
        </authorList>
    </citation>
    <scope>NUCLEOTIDE SEQUENCE [LARGE SCALE GENOMIC DNA]</scope>
    <source>
        <strain evidence="5">DSM 16346</strain>
    </source>
</reference>
<evidence type="ECO:0000256" key="3">
    <source>
        <dbReference type="ARBA" id="ARBA00023163"/>
    </source>
</evidence>
<evidence type="ECO:0000313" key="6">
    <source>
        <dbReference type="Proteomes" id="UP000035996"/>
    </source>
</evidence>
<dbReference type="Proteomes" id="UP000035996">
    <property type="component" value="Unassembled WGS sequence"/>
</dbReference>
<protein>
    <recommendedName>
        <fullName evidence="4">HTH araC/xylS-type domain-containing protein</fullName>
    </recommendedName>
</protein>
<sequence length="146" mass="16540">MVHSDSNERSFFLEHSITQLILLLMKHAPGSHQSELSIPSTSAPLSYAVTAIKESFQEDWTLDELASLTGLSKYQFAHAFKESFGVSPYSFLQLYRIIKSQEKLVHTNDSILSIALSSGFKNLSSYNHLFKKLYGKTPSQVRIHHH</sequence>
<dbReference type="InterPro" id="IPR018062">
    <property type="entry name" value="HTH_AraC-typ_CS"/>
</dbReference>
<accession>A0A0J6D613</accession>
<evidence type="ECO:0000256" key="1">
    <source>
        <dbReference type="ARBA" id="ARBA00023015"/>
    </source>
</evidence>
<keyword evidence="2" id="KW-0238">DNA-binding</keyword>
<dbReference type="Gene3D" id="1.10.10.60">
    <property type="entry name" value="Homeodomain-like"/>
    <property type="match status" value="2"/>
</dbReference>
<comment type="caution">
    <text evidence="5">The sequence shown here is derived from an EMBL/GenBank/DDBJ whole genome shotgun (WGS) entry which is preliminary data.</text>
</comment>
<organism evidence="5 6">
    <name type="scientific">Guptibacillus hwajinpoensis</name>
    <dbReference type="NCBI Taxonomy" id="208199"/>
    <lineage>
        <taxon>Bacteria</taxon>
        <taxon>Bacillati</taxon>
        <taxon>Bacillota</taxon>
        <taxon>Bacilli</taxon>
        <taxon>Bacillales</taxon>
        <taxon>Guptibacillaceae</taxon>
        <taxon>Guptibacillus</taxon>
    </lineage>
</organism>
<dbReference type="InterPro" id="IPR018060">
    <property type="entry name" value="HTH_AraC"/>
</dbReference>
<dbReference type="GO" id="GO:0003700">
    <property type="term" value="F:DNA-binding transcription factor activity"/>
    <property type="evidence" value="ECO:0007669"/>
    <property type="project" value="InterPro"/>
</dbReference>
<evidence type="ECO:0000259" key="4">
    <source>
        <dbReference type="PROSITE" id="PS01124"/>
    </source>
</evidence>